<keyword evidence="9 11" id="KW-0067">ATP-binding</keyword>
<comment type="function">
    <text evidence="11">Subunit R is required for both nuclease and ATPase activities, but not for modification.</text>
</comment>
<dbReference type="InterPro" id="IPR027417">
    <property type="entry name" value="P-loop_NTPase"/>
</dbReference>
<dbReference type="InterPro" id="IPR051268">
    <property type="entry name" value="Type-I_R_enzyme_R_subunit"/>
</dbReference>
<evidence type="ECO:0000256" key="8">
    <source>
        <dbReference type="ARBA" id="ARBA00022801"/>
    </source>
</evidence>
<dbReference type="EMBL" id="JAKNHJ010000011">
    <property type="protein sequence ID" value="MCG4618155.1"/>
    <property type="molecule type" value="Genomic_DNA"/>
</dbReference>
<feature type="domain" description="Helicase ATP-binding" evidence="12">
    <location>
        <begin position="307"/>
        <end position="469"/>
    </location>
</feature>
<evidence type="ECO:0000259" key="12">
    <source>
        <dbReference type="PROSITE" id="PS51192"/>
    </source>
</evidence>
<dbReference type="InterPro" id="IPR014001">
    <property type="entry name" value="Helicase_ATP-bd"/>
</dbReference>
<dbReference type="GO" id="GO:0003677">
    <property type="term" value="F:DNA binding"/>
    <property type="evidence" value="ECO:0007669"/>
    <property type="project" value="UniProtKB-KW"/>
</dbReference>
<protein>
    <recommendedName>
        <fullName evidence="11">Type I restriction enzyme endonuclease subunit</fullName>
        <shortName evidence="11">R protein</shortName>
        <ecNumber evidence="11">3.1.21.3</ecNumber>
    </recommendedName>
</protein>
<dbReference type="CDD" id="cd22332">
    <property type="entry name" value="HsdR_N"/>
    <property type="match status" value="1"/>
</dbReference>
<dbReference type="SMART" id="SM00487">
    <property type="entry name" value="DEXDc"/>
    <property type="match status" value="1"/>
</dbReference>
<organism evidence="13 14">
    <name type="scientific">Varibaculum cambriense</name>
    <dbReference type="NCBI Taxonomy" id="184870"/>
    <lineage>
        <taxon>Bacteria</taxon>
        <taxon>Bacillati</taxon>
        <taxon>Actinomycetota</taxon>
        <taxon>Actinomycetes</taxon>
        <taxon>Actinomycetales</taxon>
        <taxon>Actinomycetaceae</taxon>
        <taxon>Varibaculum</taxon>
    </lineage>
</organism>
<proteinExistence type="inferred from homology"/>
<evidence type="ECO:0000256" key="5">
    <source>
        <dbReference type="ARBA" id="ARBA00022741"/>
    </source>
</evidence>
<comment type="catalytic activity">
    <reaction evidence="1 11">
        <text>Endonucleolytic cleavage of DNA to give random double-stranded fragments with terminal 5'-phosphates, ATP is simultaneously hydrolyzed.</text>
        <dbReference type="EC" id="3.1.21.3"/>
    </reaction>
</comment>
<dbReference type="Gene3D" id="3.90.1570.50">
    <property type="match status" value="2"/>
</dbReference>
<dbReference type="InterPro" id="IPR040980">
    <property type="entry name" value="SWI2_SNF2"/>
</dbReference>
<comment type="caution">
    <text evidence="13">The sequence shown here is derived from an EMBL/GenBank/DDBJ whole genome shotgun (WGS) entry which is preliminary data.</text>
</comment>
<name>A0AAJ1BDS2_9ACTO</name>
<dbReference type="CDD" id="cd18030">
    <property type="entry name" value="DEXHc_RE_I_HsdR"/>
    <property type="match status" value="1"/>
</dbReference>
<evidence type="ECO:0000256" key="6">
    <source>
        <dbReference type="ARBA" id="ARBA00022747"/>
    </source>
</evidence>
<keyword evidence="7 13" id="KW-0255">Endonuclease</keyword>
<keyword evidence="10 11" id="KW-0238">DNA-binding</keyword>
<comment type="similarity">
    <text evidence="2 11">Belongs to the HsdR family.</text>
</comment>
<dbReference type="GO" id="GO:0009035">
    <property type="term" value="F:type I site-specific deoxyribonuclease activity"/>
    <property type="evidence" value="ECO:0007669"/>
    <property type="project" value="UniProtKB-EC"/>
</dbReference>
<keyword evidence="8 11" id="KW-0378">Hydrolase</keyword>
<keyword evidence="6 11" id="KW-0680">Restriction system</keyword>
<dbReference type="SUPFAM" id="SSF52540">
    <property type="entry name" value="P-loop containing nucleoside triphosphate hydrolases"/>
    <property type="match status" value="1"/>
</dbReference>
<reference evidence="13" key="1">
    <citation type="submission" date="2022-01" db="EMBL/GenBank/DDBJ databases">
        <title>Collection of gut derived symbiotic bacterial strains cultured from healthy donors.</title>
        <authorList>
            <person name="Lin H."/>
            <person name="Kohout C."/>
            <person name="Waligurski E."/>
            <person name="Pamer E.G."/>
        </authorList>
    </citation>
    <scope>NUCLEOTIDE SEQUENCE</scope>
    <source>
        <strain evidence="13">DFI.7.46</strain>
    </source>
</reference>
<dbReference type="EC" id="3.1.21.3" evidence="11"/>
<keyword evidence="4" id="KW-0540">Nuclease</keyword>
<evidence type="ECO:0000256" key="9">
    <source>
        <dbReference type="ARBA" id="ARBA00022840"/>
    </source>
</evidence>
<sequence length="569" mass="65675">MNTYLPIATSEDATVVATYEPEERKEKAYQSEAALEKALIEQLQRQEYEYLPIKDAFALENNLRRSLEALNEVSFSDREWERFFKTELANPSRRILEKTAIIQASPAALVLERDDGTQKNIHLLDKVNIHRNRLQVINQYETDGTHHNRYDVTILVNGFPLVHIELKRRGVQLREAFNQINRYQRDSFWAGNGLFEYVQLFIISNGTYTKYYANTTRLQHVKEQSRSGKRGSTASFEFTSWWTDARNRHITELMDFAKTFLSGRTLLNVITKYCVFTTEKNLMVLRPYQIVAAERIINRVQIATNYKKLGTIEAGGYIWHTTGSGKTLTSFKTAQLVTQVEGVDKVLFVVDRKDLDHQTKKEYEAFQKGAVNSNRSTRQLAAQLANDKAKIVITTIQKLSNFVRANAQHKIYDSHIVIIFDECHRSQFGDMHQTIKRAFRNYHLFGFTGTPLFNENKATGSSLAIRTTAQVFGDRLHSYTITDAISDQNVLPFRIDYVNTLKPREGISEEEVLAIATEEALLDPRRIREVVSYVLAHFDQKTKRNSYYSLKGKRVREASQVLFRFLCGC</sequence>
<dbReference type="GO" id="GO:0005524">
    <property type="term" value="F:ATP binding"/>
    <property type="evidence" value="ECO:0007669"/>
    <property type="project" value="UniProtKB-KW"/>
</dbReference>
<gene>
    <name evidence="13" type="ORF">L0M99_06570</name>
</gene>
<dbReference type="PROSITE" id="PS51192">
    <property type="entry name" value="HELICASE_ATP_BIND_1"/>
    <property type="match status" value="1"/>
</dbReference>
<evidence type="ECO:0000256" key="3">
    <source>
        <dbReference type="ARBA" id="ARBA00011296"/>
    </source>
</evidence>
<evidence type="ECO:0000256" key="4">
    <source>
        <dbReference type="ARBA" id="ARBA00022722"/>
    </source>
</evidence>
<evidence type="ECO:0000313" key="13">
    <source>
        <dbReference type="EMBL" id="MCG4618155.1"/>
    </source>
</evidence>
<dbReference type="Proteomes" id="UP001200537">
    <property type="component" value="Unassembled WGS sequence"/>
</dbReference>
<evidence type="ECO:0000256" key="10">
    <source>
        <dbReference type="ARBA" id="ARBA00023125"/>
    </source>
</evidence>
<evidence type="ECO:0000256" key="7">
    <source>
        <dbReference type="ARBA" id="ARBA00022759"/>
    </source>
</evidence>
<dbReference type="InterPro" id="IPR004473">
    <property type="entry name" value="Restrct_endonuc_typeI_HsdR"/>
</dbReference>
<evidence type="ECO:0000256" key="1">
    <source>
        <dbReference type="ARBA" id="ARBA00000851"/>
    </source>
</evidence>
<dbReference type="PANTHER" id="PTHR30195:SF16">
    <property type="entry name" value="TYPE I RESTRICTION ENZYME ENDONUCLEASE SUBUNIT"/>
    <property type="match status" value="1"/>
</dbReference>
<dbReference type="InterPro" id="IPR007409">
    <property type="entry name" value="Restrct_endonuc_type1_HsdR_N"/>
</dbReference>
<comment type="subunit">
    <text evidence="3 11">The type I restriction/modification system is composed of three polypeptides R, M and S.</text>
</comment>
<evidence type="ECO:0000256" key="11">
    <source>
        <dbReference type="RuleBase" id="RU364115"/>
    </source>
</evidence>
<dbReference type="RefSeq" id="WP_238128140.1">
    <property type="nucleotide sequence ID" value="NZ_JAKNHJ010000011.1"/>
</dbReference>
<keyword evidence="5 11" id="KW-0547">Nucleotide-binding</keyword>
<evidence type="ECO:0000256" key="2">
    <source>
        <dbReference type="ARBA" id="ARBA00008598"/>
    </source>
</evidence>
<dbReference type="Pfam" id="PF04313">
    <property type="entry name" value="HSDR_N"/>
    <property type="match status" value="1"/>
</dbReference>
<dbReference type="Gene3D" id="3.40.50.300">
    <property type="entry name" value="P-loop containing nucleotide triphosphate hydrolases"/>
    <property type="match status" value="2"/>
</dbReference>
<dbReference type="AlphaFoldDB" id="A0AAJ1BDS2"/>
<dbReference type="GO" id="GO:0009307">
    <property type="term" value="P:DNA restriction-modification system"/>
    <property type="evidence" value="ECO:0007669"/>
    <property type="project" value="UniProtKB-KW"/>
</dbReference>
<evidence type="ECO:0000313" key="14">
    <source>
        <dbReference type="Proteomes" id="UP001200537"/>
    </source>
</evidence>
<dbReference type="Pfam" id="PF18766">
    <property type="entry name" value="SWI2_SNF2"/>
    <property type="match status" value="1"/>
</dbReference>
<dbReference type="NCBIfam" id="TIGR00348">
    <property type="entry name" value="hsdR"/>
    <property type="match status" value="1"/>
</dbReference>
<dbReference type="PANTHER" id="PTHR30195">
    <property type="entry name" value="TYPE I SITE-SPECIFIC DEOXYRIBONUCLEASE PROTEIN SUBUNIT M AND R"/>
    <property type="match status" value="1"/>
</dbReference>
<accession>A0AAJ1BDS2</accession>